<proteinExistence type="inferred from homology"/>
<dbReference type="CDD" id="cd07035">
    <property type="entry name" value="TPP_PYR_POX_like"/>
    <property type="match status" value="1"/>
</dbReference>
<dbReference type="EC" id="4.1.1.7" evidence="7"/>
<dbReference type="CDD" id="cd02002">
    <property type="entry name" value="TPP_BFDC"/>
    <property type="match status" value="1"/>
</dbReference>
<dbReference type="PROSITE" id="PS51318">
    <property type="entry name" value="TAT"/>
    <property type="match status" value="1"/>
</dbReference>
<gene>
    <name evidence="7" type="primary">mdlC_2</name>
    <name evidence="7" type="ORF">CA54_58280</name>
</gene>
<dbReference type="RefSeq" id="WP_146374244.1">
    <property type="nucleotide sequence ID" value="NZ_SJPP01000004.1"/>
</dbReference>
<evidence type="ECO:0000313" key="7">
    <source>
        <dbReference type="EMBL" id="TWU05140.1"/>
    </source>
</evidence>
<dbReference type="PANTHER" id="PTHR18968:SF13">
    <property type="entry name" value="ACETOLACTATE SYNTHASE CATALYTIC SUBUNIT, MITOCHONDRIAL"/>
    <property type="match status" value="1"/>
</dbReference>
<keyword evidence="8" id="KW-1185">Reference proteome</keyword>
<dbReference type="GO" id="GO:0005948">
    <property type="term" value="C:acetolactate synthase complex"/>
    <property type="evidence" value="ECO:0007669"/>
    <property type="project" value="TreeGrafter"/>
</dbReference>
<dbReference type="PANTHER" id="PTHR18968">
    <property type="entry name" value="THIAMINE PYROPHOSPHATE ENZYMES"/>
    <property type="match status" value="1"/>
</dbReference>
<dbReference type="Pfam" id="PF02775">
    <property type="entry name" value="TPP_enzyme_C"/>
    <property type="match status" value="1"/>
</dbReference>
<dbReference type="SUPFAM" id="SSF52467">
    <property type="entry name" value="DHS-like NAD/FAD-binding domain"/>
    <property type="match status" value="1"/>
</dbReference>
<dbReference type="SUPFAM" id="SSF52518">
    <property type="entry name" value="Thiamin diphosphate-binding fold (THDP-binding)"/>
    <property type="match status" value="2"/>
</dbReference>
<evidence type="ECO:0000259" key="4">
    <source>
        <dbReference type="Pfam" id="PF00205"/>
    </source>
</evidence>
<dbReference type="InterPro" id="IPR029035">
    <property type="entry name" value="DHS-like_NAD/FAD-binding_dom"/>
</dbReference>
<keyword evidence="2 3" id="KW-0786">Thiamine pyrophosphate</keyword>
<dbReference type="GO" id="GO:0000287">
    <property type="term" value="F:magnesium ion binding"/>
    <property type="evidence" value="ECO:0007669"/>
    <property type="project" value="InterPro"/>
</dbReference>
<feature type="domain" description="Thiamine pyrophosphate enzyme central" evidence="4">
    <location>
        <begin position="249"/>
        <end position="387"/>
    </location>
</feature>
<dbReference type="InterPro" id="IPR029061">
    <property type="entry name" value="THDP-binding"/>
</dbReference>
<evidence type="ECO:0000256" key="3">
    <source>
        <dbReference type="RuleBase" id="RU362132"/>
    </source>
</evidence>
<dbReference type="Gene3D" id="3.40.50.970">
    <property type="match status" value="2"/>
</dbReference>
<sequence>MKEQLQQYLRGELSRRGFVQSLLVAGFTAVAADQVAASAAAVAEGKTGAGRTVSGSGGKLMVEQMRDAGVRYLFTNPGSFEVGLFDACLGREGLQLIVGLHEGLVIAMADGYHKASGKPGFVNVHTVAGTAQAAGQMYNASRDRSVLIVTAGMIDNETFSDNLLLGARPGFGQKEINRQFTKLSWDSHDAAGLPVMLRRAFKVATTAPQGPVYLAVPNTVLEKPNVTARVYPWEQFILPDEIPPNDKLVKHVAEKLLNARSPLLVVGDEIAKMDAHREALEFAELLDIPVAHPRRCVYHNFPRRHRLYAGEYWVEREKDSARSMFAGHDLVINCGALDVGGRSIPEKSIYDRDATVVCIGLDTSEIGRTQRFDVAMIANPKLALRGLIDELLSSTTQQRRAKTVAKRRPIKPWSTKLQHAPFNMSPMHPDQLGWTLEEMLDKNAIIVSENITGSNQFFSTGCGEDDKLWIGNTSSGLGWGLGAATGAKLGQPDRQVVCNIGDGSLMYSAAGFWTQARYGIPVLTVVCNNRNYQTVRNAYVEYGGQMVKKNQFTGTYLGDPEIDFVKLAQSQGVEGTAVEHPSELKDAIQRGIDATREGAPYILDVNVRCIGVGADSKWHQRYSLADERKQQS</sequence>
<reference evidence="7 8" key="1">
    <citation type="submission" date="2019-02" db="EMBL/GenBank/DDBJ databases">
        <title>Deep-cultivation of Planctomycetes and their phenomic and genomic characterization uncovers novel biology.</title>
        <authorList>
            <person name="Wiegand S."/>
            <person name="Jogler M."/>
            <person name="Boedeker C."/>
            <person name="Pinto D."/>
            <person name="Vollmers J."/>
            <person name="Rivas-Marin E."/>
            <person name="Kohn T."/>
            <person name="Peeters S.H."/>
            <person name="Heuer A."/>
            <person name="Rast P."/>
            <person name="Oberbeckmann S."/>
            <person name="Bunk B."/>
            <person name="Jeske O."/>
            <person name="Meyerdierks A."/>
            <person name="Storesund J.E."/>
            <person name="Kallscheuer N."/>
            <person name="Luecker S."/>
            <person name="Lage O.M."/>
            <person name="Pohl T."/>
            <person name="Merkel B.J."/>
            <person name="Hornburger P."/>
            <person name="Mueller R.-W."/>
            <person name="Bruemmer F."/>
            <person name="Labrenz M."/>
            <person name="Spormann A.M."/>
            <person name="Op Den Camp H."/>
            <person name="Overmann J."/>
            <person name="Amann R."/>
            <person name="Jetten M.S.M."/>
            <person name="Mascher T."/>
            <person name="Medema M.H."/>
            <person name="Devos D.P."/>
            <person name="Kaster A.-K."/>
            <person name="Ovreas L."/>
            <person name="Rohde M."/>
            <person name="Galperin M.Y."/>
            <person name="Jogler C."/>
        </authorList>
    </citation>
    <scope>NUCLEOTIDE SEQUENCE [LARGE SCALE GENOMIC DNA]</scope>
    <source>
        <strain evidence="7 8">CA54</strain>
    </source>
</reference>
<dbReference type="Proteomes" id="UP000320735">
    <property type="component" value="Unassembled WGS sequence"/>
</dbReference>
<protein>
    <submittedName>
        <fullName evidence="7">Benzoylformate decarboxylase</fullName>
        <ecNumber evidence="7">4.1.1.7</ecNumber>
    </submittedName>
</protein>
<keyword evidence="7" id="KW-0456">Lyase</keyword>
<evidence type="ECO:0000256" key="2">
    <source>
        <dbReference type="ARBA" id="ARBA00023052"/>
    </source>
</evidence>
<feature type="domain" description="Thiamine pyrophosphate enzyme N-terminal TPP-binding" evidence="6">
    <location>
        <begin position="57"/>
        <end position="157"/>
    </location>
</feature>
<dbReference type="Pfam" id="PF02776">
    <property type="entry name" value="TPP_enzyme_N"/>
    <property type="match status" value="1"/>
</dbReference>
<comment type="similarity">
    <text evidence="1 3">Belongs to the TPP enzyme family.</text>
</comment>
<dbReference type="InterPro" id="IPR045229">
    <property type="entry name" value="TPP_enz"/>
</dbReference>
<dbReference type="GO" id="GO:0003984">
    <property type="term" value="F:acetolactate synthase activity"/>
    <property type="evidence" value="ECO:0007669"/>
    <property type="project" value="TreeGrafter"/>
</dbReference>
<organism evidence="7 8">
    <name type="scientific">Symmachiella macrocystis</name>
    <dbReference type="NCBI Taxonomy" id="2527985"/>
    <lineage>
        <taxon>Bacteria</taxon>
        <taxon>Pseudomonadati</taxon>
        <taxon>Planctomycetota</taxon>
        <taxon>Planctomycetia</taxon>
        <taxon>Planctomycetales</taxon>
        <taxon>Planctomycetaceae</taxon>
        <taxon>Symmachiella</taxon>
    </lineage>
</organism>
<name>A0A5C6AZK0_9PLAN</name>
<dbReference type="GO" id="GO:0030976">
    <property type="term" value="F:thiamine pyrophosphate binding"/>
    <property type="evidence" value="ECO:0007669"/>
    <property type="project" value="InterPro"/>
</dbReference>
<dbReference type="InterPro" id="IPR011766">
    <property type="entry name" value="TPP_enzyme_TPP-bd"/>
</dbReference>
<dbReference type="GO" id="GO:0050695">
    <property type="term" value="F:benzoylformate decarboxylase activity"/>
    <property type="evidence" value="ECO:0007669"/>
    <property type="project" value="UniProtKB-EC"/>
</dbReference>
<dbReference type="InterPro" id="IPR012001">
    <property type="entry name" value="Thiamin_PyroP_enz_TPP-bd_dom"/>
</dbReference>
<dbReference type="GO" id="GO:0009097">
    <property type="term" value="P:isoleucine biosynthetic process"/>
    <property type="evidence" value="ECO:0007669"/>
    <property type="project" value="TreeGrafter"/>
</dbReference>
<evidence type="ECO:0000259" key="6">
    <source>
        <dbReference type="Pfam" id="PF02776"/>
    </source>
</evidence>
<evidence type="ECO:0000259" key="5">
    <source>
        <dbReference type="Pfam" id="PF02775"/>
    </source>
</evidence>
<evidence type="ECO:0000313" key="8">
    <source>
        <dbReference type="Proteomes" id="UP000320735"/>
    </source>
</evidence>
<accession>A0A5C6AZK0</accession>
<dbReference type="EMBL" id="SJPP01000004">
    <property type="protein sequence ID" value="TWU05140.1"/>
    <property type="molecule type" value="Genomic_DNA"/>
</dbReference>
<dbReference type="AlphaFoldDB" id="A0A5C6AZK0"/>
<comment type="caution">
    <text evidence="7">The sequence shown here is derived from an EMBL/GenBank/DDBJ whole genome shotgun (WGS) entry which is preliminary data.</text>
</comment>
<dbReference type="Pfam" id="PF00205">
    <property type="entry name" value="TPP_enzyme_M"/>
    <property type="match status" value="1"/>
</dbReference>
<dbReference type="GO" id="GO:0050660">
    <property type="term" value="F:flavin adenine dinucleotide binding"/>
    <property type="evidence" value="ECO:0007669"/>
    <property type="project" value="TreeGrafter"/>
</dbReference>
<dbReference type="InterPro" id="IPR012000">
    <property type="entry name" value="Thiamin_PyroP_enz_cen_dom"/>
</dbReference>
<evidence type="ECO:0000256" key="1">
    <source>
        <dbReference type="ARBA" id="ARBA00007812"/>
    </source>
</evidence>
<feature type="domain" description="Thiamine pyrophosphate enzyme TPP-binding" evidence="5">
    <location>
        <begin position="471"/>
        <end position="604"/>
    </location>
</feature>
<dbReference type="GO" id="GO:0009099">
    <property type="term" value="P:L-valine biosynthetic process"/>
    <property type="evidence" value="ECO:0007669"/>
    <property type="project" value="TreeGrafter"/>
</dbReference>
<dbReference type="InterPro" id="IPR006311">
    <property type="entry name" value="TAT_signal"/>
</dbReference>
<dbReference type="OrthoDB" id="4494979at2"/>
<dbReference type="Gene3D" id="3.40.50.1220">
    <property type="entry name" value="TPP-binding domain"/>
    <property type="match status" value="1"/>
</dbReference>